<evidence type="ECO:0008006" key="4">
    <source>
        <dbReference type="Google" id="ProtNLM"/>
    </source>
</evidence>
<sequence length="99" mass="10798">MICPPGQVVGRRSLVWVYCAEKTRIVVAILSRAVGCCLFGCVCLLVVCVGALFRLLFLACYLVAGVCLVGLCWFVVLLVFVFVLVGRLNLVESMHLNSC</sequence>
<gene>
    <name evidence="2" type="ORF">PGLA1383_LOCUS36059</name>
</gene>
<name>A0A813G0N7_POLGL</name>
<evidence type="ECO:0000313" key="3">
    <source>
        <dbReference type="Proteomes" id="UP000654075"/>
    </source>
</evidence>
<feature type="transmembrane region" description="Helical" evidence="1">
    <location>
        <begin position="33"/>
        <end position="55"/>
    </location>
</feature>
<keyword evidence="1" id="KW-0812">Transmembrane</keyword>
<protein>
    <recommendedName>
        <fullName evidence="4">Transmembrane protein</fullName>
    </recommendedName>
</protein>
<evidence type="ECO:0000313" key="2">
    <source>
        <dbReference type="EMBL" id="CAE8618441.1"/>
    </source>
</evidence>
<dbReference type="AlphaFoldDB" id="A0A813G0N7"/>
<keyword evidence="1" id="KW-0472">Membrane</keyword>
<keyword evidence="3" id="KW-1185">Reference proteome</keyword>
<organism evidence="2 3">
    <name type="scientific">Polarella glacialis</name>
    <name type="common">Dinoflagellate</name>
    <dbReference type="NCBI Taxonomy" id="89957"/>
    <lineage>
        <taxon>Eukaryota</taxon>
        <taxon>Sar</taxon>
        <taxon>Alveolata</taxon>
        <taxon>Dinophyceae</taxon>
        <taxon>Suessiales</taxon>
        <taxon>Suessiaceae</taxon>
        <taxon>Polarella</taxon>
    </lineage>
</organism>
<dbReference type="Proteomes" id="UP000654075">
    <property type="component" value="Unassembled WGS sequence"/>
</dbReference>
<dbReference type="EMBL" id="CAJNNV010026535">
    <property type="protein sequence ID" value="CAE8618441.1"/>
    <property type="molecule type" value="Genomic_DNA"/>
</dbReference>
<evidence type="ECO:0000256" key="1">
    <source>
        <dbReference type="SAM" id="Phobius"/>
    </source>
</evidence>
<reference evidence="2" key="1">
    <citation type="submission" date="2021-02" db="EMBL/GenBank/DDBJ databases">
        <authorList>
            <person name="Dougan E. K."/>
            <person name="Rhodes N."/>
            <person name="Thang M."/>
            <person name="Chan C."/>
        </authorList>
    </citation>
    <scope>NUCLEOTIDE SEQUENCE</scope>
</reference>
<proteinExistence type="predicted"/>
<feature type="transmembrane region" description="Helical" evidence="1">
    <location>
        <begin position="61"/>
        <end position="85"/>
    </location>
</feature>
<comment type="caution">
    <text evidence="2">The sequence shown here is derived from an EMBL/GenBank/DDBJ whole genome shotgun (WGS) entry which is preliminary data.</text>
</comment>
<keyword evidence="1" id="KW-1133">Transmembrane helix</keyword>
<accession>A0A813G0N7</accession>